<dbReference type="PANTHER" id="PTHR35450:SF2">
    <property type="entry name" value="REVERSE TRANSCRIPTASE DOMAIN-CONTAINING PROTEIN"/>
    <property type="match status" value="1"/>
</dbReference>
<keyword evidence="3" id="KW-1185">Reference proteome</keyword>
<comment type="caution">
    <text evidence="2">The sequence shown here is derived from an EMBL/GenBank/DDBJ whole genome shotgun (WGS) entry which is preliminary data.</text>
</comment>
<dbReference type="Proteomes" id="UP000291404">
    <property type="component" value="Unassembled WGS sequence"/>
</dbReference>
<name>A0A4Q9LAH2_9MICR</name>
<reference evidence="2 3" key="1">
    <citation type="submission" date="2017-12" db="EMBL/GenBank/DDBJ databases">
        <authorList>
            <person name="Pombert J.-F."/>
            <person name="Haag K.L."/>
            <person name="Ebert D."/>
        </authorList>
    </citation>
    <scope>NUCLEOTIDE SEQUENCE [LARGE SCALE GENOMIC DNA]</scope>
    <source>
        <strain evidence="2">BE-OM-2</strain>
    </source>
</reference>
<evidence type="ECO:0000313" key="3">
    <source>
        <dbReference type="Proteomes" id="UP000291404"/>
    </source>
</evidence>
<proteinExistence type="predicted"/>
<feature type="region of interest" description="Disordered" evidence="1">
    <location>
        <begin position="1"/>
        <end position="39"/>
    </location>
</feature>
<dbReference type="EMBL" id="PITI01000858">
    <property type="protein sequence ID" value="TBU03810.1"/>
    <property type="molecule type" value="Genomic_DNA"/>
</dbReference>
<accession>A0A4Q9LAH2</accession>
<feature type="region of interest" description="Disordered" evidence="1">
    <location>
        <begin position="205"/>
        <end position="237"/>
    </location>
</feature>
<dbReference type="VEuPathDB" id="MicrosporidiaDB:CWI39_0028p0010"/>
<feature type="compositionally biased region" description="Basic and acidic residues" evidence="1">
    <location>
        <begin position="223"/>
        <end position="237"/>
    </location>
</feature>
<evidence type="ECO:0000313" key="2">
    <source>
        <dbReference type="EMBL" id="TBU03810.1"/>
    </source>
</evidence>
<evidence type="ECO:0000256" key="1">
    <source>
        <dbReference type="SAM" id="MobiDB-lite"/>
    </source>
</evidence>
<feature type="non-terminal residue" evidence="2">
    <location>
        <position position="511"/>
    </location>
</feature>
<dbReference type="AlphaFoldDB" id="A0A4Q9LAH2"/>
<gene>
    <name evidence="2" type="ORF">CWI36_0858p0020</name>
</gene>
<dbReference type="VEuPathDB" id="MicrosporidiaDB:CWI39_0872p0010"/>
<organism evidence="2 3">
    <name type="scientific">Hamiltosporidium magnivora</name>
    <dbReference type="NCBI Taxonomy" id="148818"/>
    <lineage>
        <taxon>Eukaryota</taxon>
        <taxon>Fungi</taxon>
        <taxon>Fungi incertae sedis</taxon>
        <taxon>Microsporidia</taxon>
        <taxon>Dubosqiidae</taxon>
        <taxon>Hamiltosporidium</taxon>
    </lineage>
</organism>
<protein>
    <submittedName>
        <fullName evidence="2">Uncharacterized protein</fullName>
    </submittedName>
</protein>
<dbReference type="PANTHER" id="PTHR35450">
    <property type="entry name" value="REVERSE TRANSCRIPTASE DOMAIN-CONTAINING PROTEIN"/>
    <property type="match status" value="1"/>
</dbReference>
<sequence length="511" mass="59670">MKKENSTEKSSQKETDYKKGDYKETDSKKGDYKEGDYKESDYKDPLKYIKDATNTVDKYPEGYYGQYGENTNYGALEDFLCNMCQGNGSINVLSSDTDQELGKKFTTFECKMCCIEDANNKNLPGKDFKGLLYITCHFDNKKDLERCILLKEKSKVYFTMNNVSYKYEPDSDMVTTVEKLIRQASDKISFKYNLYYPKYKNPKESYPQIDEKTSSGDQLYSDMKYDSKSGQEKETEQDMYKDSNAYVDFFDKILNDGCLKLTIKDKTGLSRVCPPHKKILDSKYYDIDSYNEEKIYHNLYMHLQYLFIPRNISIKKNNNYNLSLFKSIRSFLLGIIEDSRGIPTRKSFEEVQTKLIARVERLCRTRLNARNLFQAINQHAISLLNYHIGVLRLEPADFSKLDDAVRAVLVKNKIHLRPGCKERLYLPRKELGRGLHSVEFKSEHMLLQLLDCLEKHKDTSTRRAAILKVENNNKTHLSLIKNFLKIKYGLEEEVTKKKLEDAQLANLYNEI</sequence>
<dbReference type="VEuPathDB" id="MicrosporidiaDB:CWI36_0858p0020"/>